<dbReference type="InterPro" id="IPR005143">
    <property type="entry name" value="TF_LuxR_autoind-bd_dom"/>
</dbReference>
<keyword evidence="2" id="KW-0238">DNA-binding</keyword>
<dbReference type="CDD" id="cd06170">
    <property type="entry name" value="LuxR_C_like"/>
    <property type="match status" value="1"/>
</dbReference>
<dbReference type="PROSITE" id="PS00622">
    <property type="entry name" value="HTH_LUXR_1"/>
    <property type="match status" value="1"/>
</dbReference>
<evidence type="ECO:0000256" key="1">
    <source>
        <dbReference type="ARBA" id="ARBA00023015"/>
    </source>
</evidence>
<evidence type="ECO:0000256" key="3">
    <source>
        <dbReference type="ARBA" id="ARBA00023163"/>
    </source>
</evidence>
<dbReference type="Proteomes" id="UP000222460">
    <property type="component" value="Unassembled WGS sequence"/>
</dbReference>
<dbReference type="RefSeq" id="WP_098965721.1">
    <property type="nucleotide sequence ID" value="NZ_CP083988.1"/>
</dbReference>
<evidence type="ECO:0000313" key="6">
    <source>
        <dbReference type="Proteomes" id="UP000222460"/>
    </source>
</evidence>
<dbReference type="InterPro" id="IPR000792">
    <property type="entry name" value="Tscrpt_reg_LuxR_C"/>
</dbReference>
<proteinExistence type="predicted"/>
<organism evidence="5 6">
    <name type="scientific">Pseudomonas putida</name>
    <name type="common">Arthrobacter siderocapsulatus</name>
    <dbReference type="NCBI Taxonomy" id="303"/>
    <lineage>
        <taxon>Bacteria</taxon>
        <taxon>Pseudomonadati</taxon>
        <taxon>Pseudomonadota</taxon>
        <taxon>Gammaproteobacteria</taxon>
        <taxon>Pseudomonadales</taxon>
        <taxon>Pseudomonadaceae</taxon>
        <taxon>Pseudomonas</taxon>
    </lineage>
</organism>
<dbReference type="Pfam" id="PF03472">
    <property type="entry name" value="Autoind_bind"/>
    <property type="match status" value="1"/>
</dbReference>
<dbReference type="EMBL" id="PDKZ01000002">
    <property type="protein sequence ID" value="PHH40863.1"/>
    <property type="molecule type" value="Genomic_DNA"/>
</dbReference>
<reference evidence="6" key="1">
    <citation type="submission" date="2017-10" db="EMBL/GenBank/DDBJ databases">
        <title>FDA dAtabase for Regulatory Grade micrObial Sequences (FDA-ARGOS): Supporting development and validation of Infectious Disease Dx tests.</title>
        <authorList>
            <person name="Goldberg B."/>
            <person name="Campos J."/>
            <person name="Tallon L."/>
            <person name="Sadzewicz L."/>
            <person name="Ott S."/>
            <person name="Zhao X."/>
            <person name="Nagaraj S."/>
            <person name="Vavikolanu K."/>
            <person name="Aluvathingal J."/>
            <person name="Nadendla S."/>
            <person name="Geyer C."/>
            <person name="Sichtig H."/>
        </authorList>
    </citation>
    <scope>NUCLEOTIDE SEQUENCE [LARGE SCALE GENOMIC DNA]</scope>
    <source>
        <strain evidence="6">FDAARGOS_376</strain>
    </source>
</reference>
<dbReference type="Pfam" id="PF00196">
    <property type="entry name" value="GerE"/>
    <property type="match status" value="1"/>
</dbReference>
<dbReference type="SUPFAM" id="SSF75516">
    <property type="entry name" value="Pheromone-binding domain of LuxR-like quorum-sensing transcription factors"/>
    <property type="match status" value="1"/>
</dbReference>
<dbReference type="Gene3D" id="1.10.10.10">
    <property type="entry name" value="Winged helix-like DNA-binding domain superfamily/Winged helix DNA-binding domain"/>
    <property type="match status" value="1"/>
</dbReference>
<keyword evidence="1" id="KW-0805">Transcription regulation</keyword>
<dbReference type="GO" id="GO:0006355">
    <property type="term" value="P:regulation of DNA-templated transcription"/>
    <property type="evidence" value="ECO:0007669"/>
    <property type="project" value="InterPro"/>
</dbReference>
<accession>A0A2C5W8B5</accession>
<dbReference type="PROSITE" id="PS50043">
    <property type="entry name" value="HTH_LUXR_2"/>
    <property type="match status" value="1"/>
</dbReference>
<feature type="domain" description="HTH luxR-type" evidence="4">
    <location>
        <begin position="170"/>
        <end position="235"/>
    </location>
</feature>
<dbReference type="Gene3D" id="3.30.450.80">
    <property type="entry name" value="Transcription factor LuxR-like, autoinducer-binding domain"/>
    <property type="match status" value="1"/>
</dbReference>
<evidence type="ECO:0000259" key="4">
    <source>
        <dbReference type="PROSITE" id="PS50043"/>
    </source>
</evidence>
<dbReference type="InterPro" id="IPR036388">
    <property type="entry name" value="WH-like_DNA-bd_sf"/>
</dbReference>
<comment type="caution">
    <text evidence="5">The sequence shown here is derived from an EMBL/GenBank/DDBJ whole genome shotgun (WGS) entry which is preliminary data.</text>
</comment>
<protein>
    <submittedName>
        <fullName evidence="5">LuxR family transcriptional regulator</fullName>
    </submittedName>
</protein>
<dbReference type="InterPro" id="IPR036693">
    <property type="entry name" value="TF_LuxR_autoind-bd_dom_sf"/>
</dbReference>
<dbReference type="InterPro" id="IPR016032">
    <property type="entry name" value="Sig_transdc_resp-reg_C-effctor"/>
</dbReference>
<name>A0A2C5W8B5_PSEPU</name>
<dbReference type="PANTHER" id="PTHR44688:SF16">
    <property type="entry name" value="DNA-BINDING TRANSCRIPTIONAL ACTIVATOR DEVR_DOSR"/>
    <property type="match status" value="1"/>
</dbReference>
<evidence type="ECO:0000313" key="5">
    <source>
        <dbReference type="EMBL" id="PHH40863.1"/>
    </source>
</evidence>
<evidence type="ECO:0000256" key="2">
    <source>
        <dbReference type="ARBA" id="ARBA00023125"/>
    </source>
</evidence>
<keyword evidence="3" id="KW-0804">Transcription</keyword>
<sequence length="242" mass="27732">MEMWKESQLKQLTFAREIETAYPILLRFAQNIGFNFCAISLTSNNRNADLKTLQINNYPKEWNQLYERQNYRKIDPVIAHCSRSMLPIVWTEDVFSQTLSLWDAQQKHGLRHGWSQSFHHEDSGLCSTLSLARKNGPLSPLELYEHFGYMFYATSHLSDLFAKTLPKPVKKPAPPRLSPRELEVLKLSALGKTAYEIARILCLSERTVNYHVQNVILKLNVCNKISAVIAAKSCGLLDMPAH</sequence>
<dbReference type="SMART" id="SM00421">
    <property type="entry name" value="HTH_LUXR"/>
    <property type="match status" value="1"/>
</dbReference>
<dbReference type="PANTHER" id="PTHR44688">
    <property type="entry name" value="DNA-BINDING TRANSCRIPTIONAL ACTIVATOR DEVR_DOSR"/>
    <property type="match status" value="1"/>
</dbReference>
<gene>
    <name evidence="5" type="ORF">CRX57_12015</name>
</gene>
<dbReference type="GO" id="GO:0003677">
    <property type="term" value="F:DNA binding"/>
    <property type="evidence" value="ECO:0007669"/>
    <property type="project" value="UniProtKB-KW"/>
</dbReference>
<dbReference type="AlphaFoldDB" id="A0A2C5W8B5"/>
<dbReference type="PRINTS" id="PR00038">
    <property type="entry name" value="HTHLUXR"/>
</dbReference>
<dbReference type="SUPFAM" id="SSF46894">
    <property type="entry name" value="C-terminal effector domain of the bipartite response regulators"/>
    <property type="match status" value="1"/>
</dbReference>